<evidence type="ECO:0000313" key="8">
    <source>
        <dbReference type="Proteomes" id="UP000515140"/>
    </source>
</evidence>
<dbReference type="GO" id="GO:0001669">
    <property type="term" value="C:acrosomal vesicle"/>
    <property type="evidence" value="ECO:0007669"/>
    <property type="project" value="Ensembl"/>
</dbReference>
<dbReference type="SUPFAM" id="SSF81324">
    <property type="entry name" value="Voltage-gated potassium channels"/>
    <property type="match status" value="1"/>
</dbReference>
<feature type="transmembrane region" description="Helical" evidence="6">
    <location>
        <begin position="173"/>
        <end position="202"/>
    </location>
</feature>
<dbReference type="RefSeq" id="XP_020846895.1">
    <property type="nucleotide sequence ID" value="XM_020991236.1"/>
</dbReference>
<feature type="transmembrane region" description="Helical" evidence="6">
    <location>
        <begin position="116"/>
        <end position="135"/>
    </location>
</feature>
<keyword evidence="8" id="KW-1185">Reference proteome</keyword>
<evidence type="ECO:0000256" key="1">
    <source>
        <dbReference type="ARBA" id="ARBA00004141"/>
    </source>
</evidence>
<evidence type="ECO:0000259" key="7">
    <source>
        <dbReference type="Pfam" id="PF00520"/>
    </source>
</evidence>
<dbReference type="KEGG" id="pcw:110211739"/>
<dbReference type="PANTHER" id="PTHR47131">
    <property type="entry name" value="CATION CHANNEL SPERM-ASSOCIATED PROTEIN 3"/>
    <property type="match status" value="1"/>
</dbReference>
<dbReference type="GeneID" id="110211739"/>
<sequence>MYMEKDYILCKIICIALGYRTSQVKLTTFCFVQFFDRRKDTEYCAYVKRFIEGRFFSMLMISTISLNALCMVLQTDYDIKNYLFLVFEVVEVLFVSVYCFEFCIKLYVDPLGYWKNGYNLLDVVIIIILSVPFHVRKLFGRHCPYLNIGEGIQSLRILKLIPYSRGIKTLITALGQTICTVASVMILLFLLMFIFAILGFSLFGSSDGGDLNNWGNLAVAFFTLFSLTTVDGWTDLQKDLDERGFGLSRAFTIFFILLGSFVFLSMFVGVMIFHTEDSIKKFKKELENERHVALLQEKQNILKKQQEEVSRLMQKGTNSEYKTFSELVKGFKKTLRHSDPMVLEDFCTTLPFIDIYLSTLDNQDNTISKLQELYYEMVNVLNQMLDDIPTKKRSFSSEKSVEF</sequence>
<dbReference type="GO" id="GO:0051649">
    <property type="term" value="P:establishment of localization in cell"/>
    <property type="evidence" value="ECO:0007669"/>
    <property type="project" value="Ensembl"/>
</dbReference>
<dbReference type="InterPro" id="IPR027359">
    <property type="entry name" value="Volt_channel_dom_sf"/>
</dbReference>
<dbReference type="PANTHER" id="PTHR47131:SF1">
    <property type="entry name" value="CATION CHANNEL SPERM-ASSOCIATED PROTEIN 3"/>
    <property type="match status" value="1"/>
</dbReference>
<dbReference type="GO" id="GO:0048240">
    <property type="term" value="P:sperm capacitation"/>
    <property type="evidence" value="ECO:0007669"/>
    <property type="project" value="Ensembl"/>
</dbReference>
<comment type="subcellular location">
    <subcellularLocation>
        <location evidence="1">Membrane</location>
        <topology evidence="1">Multi-pass membrane protein</topology>
    </subcellularLocation>
</comment>
<evidence type="ECO:0000313" key="9">
    <source>
        <dbReference type="RefSeq" id="XP_020846895.1"/>
    </source>
</evidence>
<organism evidence="8 9">
    <name type="scientific">Phascolarctos cinereus</name>
    <name type="common">Koala</name>
    <dbReference type="NCBI Taxonomy" id="38626"/>
    <lineage>
        <taxon>Eukaryota</taxon>
        <taxon>Metazoa</taxon>
        <taxon>Chordata</taxon>
        <taxon>Craniata</taxon>
        <taxon>Vertebrata</taxon>
        <taxon>Euteleostomi</taxon>
        <taxon>Mammalia</taxon>
        <taxon>Metatheria</taxon>
        <taxon>Diprotodontia</taxon>
        <taxon>Phascolarctidae</taxon>
        <taxon>Phascolarctos</taxon>
    </lineage>
</organism>
<keyword evidence="4 6" id="KW-0472">Membrane</keyword>
<keyword evidence="5" id="KW-0175">Coiled coil</keyword>
<evidence type="ECO:0000256" key="4">
    <source>
        <dbReference type="ARBA" id="ARBA00023136"/>
    </source>
</evidence>
<accession>A0A6P5KMP8</accession>
<proteinExistence type="predicted"/>
<evidence type="ECO:0000256" key="5">
    <source>
        <dbReference type="SAM" id="Coils"/>
    </source>
</evidence>
<dbReference type="GO" id="GO:0005783">
    <property type="term" value="C:endoplasmic reticulum"/>
    <property type="evidence" value="ECO:0007669"/>
    <property type="project" value="Ensembl"/>
</dbReference>
<name>A0A6P5KMP8_PHACI</name>
<dbReference type="FunCoup" id="A0A6P5KMP8">
    <property type="interactions" value="8"/>
</dbReference>
<feature type="transmembrane region" description="Helical" evidence="6">
    <location>
        <begin position="214"/>
        <end position="230"/>
    </location>
</feature>
<dbReference type="InterPro" id="IPR005821">
    <property type="entry name" value="Ion_trans_dom"/>
</dbReference>
<evidence type="ECO:0000256" key="6">
    <source>
        <dbReference type="SAM" id="Phobius"/>
    </source>
</evidence>
<dbReference type="GO" id="GO:0030317">
    <property type="term" value="P:flagellated sperm motility"/>
    <property type="evidence" value="ECO:0007669"/>
    <property type="project" value="Ensembl"/>
</dbReference>
<dbReference type="InParanoid" id="A0A6P5KMP8"/>
<dbReference type="Gene3D" id="1.20.120.350">
    <property type="entry name" value="Voltage-gated potassium channels. Chain C"/>
    <property type="match status" value="1"/>
</dbReference>
<evidence type="ECO:0000256" key="3">
    <source>
        <dbReference type="ARBA" id="ARBA00022989"/>
    </source>
</evidence>
<dbReference type="AlphaFoldDB" id="A0A6P5KMP8"/>
<dbReference type="Pfam" id="PF00520">
    <property type="entry name" value="Ion_trans"/>
    <property type="match status" value="1"/>
</dbReference>
<feature type="transmembrane region" description="Helical" evidence="6">
    <location>
        <begin position="81"/>
        <end position="104"/>
    </location>
</feature>
<dbReference type="Proteomes" id="UP000515140">
    <property type="component" value="Unplaced"/>
</dbReference>
<dbReference type="GO" id="GO:0005245">
    <property type="term" value="F:voltage-gated calcium channel activity"/>
    <property type="evidence" value="ECO:0007669"/>
    <property type="project" value="Ensembl"/>
</dbReference>
<dbReference type="GO" id="GO:0006814">
    <property type="term" value="P:sodium ion transport"/>
    <property type="evidence" value="ECO:0007669"/>
    <property type="project" value="Ensembl"/>
</dbReference>
<protein>
    <submittedName>
        <fullName evidence="9">Cation channel sperm-associated protein 3 isoform X1</fullName>
    </submittedName>
</protein>
<keyword evidence="3 6" id="KW-1133">Transmembrane helix</keyword>
<feature type="transmembrane region" description="Helical" evidence="6">
    <location>
        <begin position="250"/>
        <end position="273"/>
    </location>
</feature>
<feature type="domain" description="Ion transport" evidence="7">
    <location>
        <begin position="54"/>
        <end position="272"/>
    </location>
</feature>
<feature type="transmembrane region" description="Helical" evidence="6">
    <location>
        <begin position="55"/>
        <end position="75"/>
    </location>
</feature>
<evidence type="ECO:0000256" key="2">
    <source>
        <dbReference type="ARBA" id="ARBA00022692"/>
    </source>
</evidence>
<keyword evidence="2 6" id="KW-0812">Transmembrane</keyword>
<dbReference type="Gene3D" id="1.10.287.70">
    <property type="match status" value="1"/>
</dbReference>
<dbReference type="CTD" id="347732"/>
<reference evidence="9" key="1">
    <citation type="submission" date="2025-08" db="UniProtKB">
        <authorList>
            <consortium name="RefSeq"/>
        </authorList>
    </citation>
    <scope>IDENTIFICATION</scope>
    <source>
        <tissue evidence="9">Spleen</tissue>
    </source>
</reference>
<dbReference type="GO" id="GO:0036128">
    <property type="term" value="C:CatSper complex"/>
    <property type="evidence" value="ECO:0007669"/>
    <property type="project" value="Ensembl"/>
</dbReference>
<gene>
    <name evidence="9" type="primary">CATSPER3</name>
</gene>
<feature type="coiled-coil region" evidence="5">
    <location>
        <begin position="288"/>
        <end position="315"/>
    </location>
</feature>